<dbReference type="CDD" id="cd14011">
    <property type="entry name" value="PK_SCY1_like"/>
    <property type="match status" value="1"/>
</dbReference>
<dbReference type="InterPro" id="IPR011009">
    <property type="entry name" value="Kinase-like_dom_sf"/>
</dbReference>
<evidence type="ECO:0000313" key="3">
    <source>
        <dbReference type="Proteomes" id="UP000887566"/>
    </source>
</evidence>
<dbReference type="InterPro" id="IPR000719">
    <property type="entry name" value="Prot_kinase_dom"/>
</dbReference>
<dbReference type="Pfam" id="PF00069">
    <property type="entry name" value="Pkinase"/>
    <property type="match status" value="1"/>
</dbReference>
<dbReference type="Gene3D" id="3.30.200.20">
    <property type="entry name" value="Phosphorylase Kinase, domain 1"/>
    <property type="match status" value="1"/>
</dbReference>
<dbReference type="GO" id="GO:0004672">
    <property type="term" value="F:protein kinase activity"/>
    <property type="evidence" value="ECO:0007669"/>
    <property type="project" value="InterPro"/>
</dbReference>
<evidence type="ECO:0000313" key="4">
    <source>
        <dbReference type="WBParaSite" id="PSAMB.scaffold9032size5445.g32067.t1"/>
    </source>
</evidence>
<protein>
    <submittedName>
        <fullName evidence="4">Protein kinase domain-containing protein</fullName>
    </submittedName>
</protein>
<organism evidence="3 4">
    <name type="scientific">Plectus sambesii</name>
    <dbReference type="NCBI Taxonomy" id="2011161"/>
    <lineage>
        <taxon>Eukaryota</taxon>
        <taxon>Metazoa</taxon>
        <taxon>Ecdysozoa</taxon>
        <taxon>Nematoda</taxon>
        <taxon>Chromadorea</taxon>
        <taxon>Plectida</taxon>
        <taxon>Plectina</taxon>
        <taxon>Plectoidea</taxon>
        <taxon>Plectidae</taxon>
        <taxon>Plectus</taxon>
    </lineage>
</organism>
<dbReference type="Gene3D" id="1.25.10.10">
    <property type="entry name" value="Leucine-rich Repeat Variant"/>
    <property type="match status" value="1"/>
</dbReference>
<dbReference type="SUPFAM" id="SSF56112">
    <property type="entry name" value="Protein kinase-like (PK-like)"/>
    <property type="match status" value="1"/>
</dbReference>
<name>A0A914XMK5_9BILA</name>
<evidence type="ECO:0000259" key="2">
    <source>
        <dbReference type="PROSITE" id="PS50011"/>
    </source>
</evidence>
<reference evidence="4" key="1">
    <citation type="submission" date="2022-11" db="UniProtKB">
        <authorList>
            <consortium name="WormBaseParasite"/>
        </authorList>
    </citation>
    <scope>IDENTIFICATION</scope>
</reference>
<dbReference type="InterPro" id="IPR016024">
    <property type="entry name" value="ARM-type_fold"/>
</dbReference>
<feature type="domain" description="Protein kinase" evidence="2">
    <location>
        <begin position="80"/>
        <end position="370"/>
    </location>
</feature>
<dbReference type="InterPro" id="IPR051177">
    <property type="entry name" value="CIK-Related_Protein"/>
</dbReference>
<dbReference type="PROSITE" id="PS50011">
    <property type="entry name" value="PROTEIN_KINASE_DOM"/>
    <property type="match status" value="1"/>
</dbReference>
<sequence>AVALIAYILLMRRREKEKMHLIVPAGDSELSNKWQEGALGTLNQVDMEYLNRIRSTVTSVAATVSSALPGNPLLREYEVLTQIASAGPGLSWKIYSGRKHSTKQSVALWLFEKKDIERWPRREKEIFGELLKRGISQLTRLRHPRLLVIEHTLEESRDSYVFCTEPIFASLANCLGRIDNMPSMVPSHLVDFQLLDVEIRHGLFHLAEALSFLHIDAKMLHRNLTPESVIINERGAWKLAGFDFCLQGTPGSNGQTTFEMLEWDSNIMPCVQPTLDYLAPEYMVGGRCDMYSDIFALGILAYAVFHKGRAPFDHQNSIATFKKNANELKAIPPKLLANIPAEFRDDVKMCLNFTPDLRPDATQFSRIVYFDDALVKTLNYFESLCQMDNTQKSQFFKGLPNVLTKFPKRPLLQKILPYLCGEFTTPDLIPFILPSIFLIAEEATDAEFASIILPQLIPVFSMTRPYQIALMLLQKMELLLQKTPDDDVRKYVLPLVYNALGSDTTKIQELCLGIIPNVGKLVDRDSMKIQLLPKLLKLATEGIIQ</sequence>
<dbReference type="Proteomes" id="UP000887566">
    <property type="component" value="Unplaced"/>
</dbReference>
<comment type="similarity">
    <text evidence="1">Belongs to the protein kinase superfamily.</text>
</comment>
<dbReference type="Gene3D" id="1.10.510.10">
    <property type="entry name" value="Transferase(Phosphotransferase) domain 1"/>
    <property type="match status" value="1"/>
</dbReference>
<dbReference type="PANTHER" id="PTHR12984:SF6">
    <property type="entry name" value="SCY1-LIKE PROTEIN 2"/>
    <property type="match status" value="1"/>
</dbReference>
<dbReference type="GO" id="GO:0005524">
    <property type="term" value="F:ATP binding"/>
    <property type="evidence" value="ECO:0007669"/>
    <property type="project" value="InterPro"/>
</dbReference>
<keyword evidence="3" id="KW-1185">Reference proteome</keyword>
<dbReference type="WBParaSite" id="PSAMB.scaffold9032size5445.g32067.t1">
    <property type="protein sequence ID" value="PSAMB.scaffold9032size5445.g32067.t1"/>
    <property type="gene ID" value="PSAMB.scaffold9032size5445.g32067"/>
</dbReference>
<dbReference type="AlphaFoldDB" id="A0A914XMK5"/>
<dbReference type="PANTHER" id="PTHR12984">
    <property type="entry name" value="SCY1-RELATED S/T PROTEIN KINASE-LIKE"/>
    <property type="match status" value="1"/>
</dbReference>
<evidence type="ECO:0000256" key="1">
    <source>
        <dbReference type="ARBA" id="ARBA00038349"/>
    </source>
</evidence>
<dbReference type="SUPFAM" id="SSF48371">
    <property type="entry name" value="ARM repeat"/>
    <property type="match status" value="1"/>
</dbReference>
<dbReference type="SMART" id="SM00220">
    <property type="entry name" value="S_TKc"/>
    <property type="match status" value="1"/>
</dbReference>
<accession>A0A914XMK5</accession>
<dbReference type="InterPro" id="IPR011989">
    <property type="entry name" value="ARM-like"/>
</dbReference>
<proteinExistence type="inferred from homology"/>